<reference evidence="1" key="1">
    <citation type="submission" date="2021-02" db="EMBL/GenBank/DDBJ databases">
        <authorList>
            <person name="Dougan E. K."/>
            <person name="Rhodes N."/>
            <person name="Thang M."/>
            <person name="Chan C."/>
        </authorList>
    </citation>
    <scope>NUCLEOTIDE SEQUENCE</scope>
</reference>
<gene>
    <name evidence="2" type="ORF">PGLA2088_LOCUS25187</name>
    <name evidence="1" type="ORF">PGLA2088_LOCUS307</name>
</gene>
<protein>
    <submittedName>
        <fullName evidence="1">Uncharacterized protein</fullName>
    </submittedName>
</protein>
<dbReference type="EMBL" id="CAJNNW010000159">
    <property type="protein sequence ID" value="CAE8624220.1"/>
    <property type="molecule type" value="Genomic_DNA"/>
</dbReference>
<accession>A0A813GGY7</accession>
<evidence type="ECO:0000313" key="1">
    <source>
        <dbReference type="EMBL" id="CAE8624220.1"/>
    </source>
</evidence>
<organism evidence="1 3">
    <name type="scientific">Polarella glacialis</name>
    <name type="common">Dinoflagellate</name>
    <dbReference type="NCBI Taxonomy" id="89957"/>
    <lineage>
        <taxon>Eukaryota</taxon>
        <taxon>Sar</taxon>
        <taxon>Alveolata</taxon>
        <taxon>Dinophyceae</taxon>
        <taxon>Suessiales</taxon>
        <taxon>Suessiaceae</taxon>
        <taxon>Polarella</taxon>
    </lineage>
</organism>
<dbReference type="Proteomes" id="UP000626109">
    <property type="component" value="Unassembled WGS sequence"/>
</dbReference>
<feature type="non-terminal residue" evidence="1">
    <location>
        <position position="101"/>
    </location>
</feature>
<evidence type="ECO:0000313" key="2">
    <source>
        <dbReference type="EMBL" id="CAE8686871.1"/>
    </source>
</evidence>
<evidence type="ECO:0000313" key="3">
    <source>
        <dbReference type="Proteomes" id="UP000626109"/>
    </source>
</evidence>
<name>A0A813GGY7_POLGL</name>
<feature type="non-terminal residue" evidence="1">
    <location>
        <position position="1"/>
    </location>
</feature>
<sequence>GRRLKPSTPFSLLGGGLVSGLQGRMMRSMAVPQAPLPRRRSLAAPLLAAAAAVTALLAAAPRFLLPTDGGAAFVAGPSGALGLAPSRAASTAEGRVARFAE</sequence>
<proteinExistence type="predicted"/>
<dbReference type="EMBL" id="CAJNNW010026658">
    <property type="protein sequence ID" value="CAE8686871.1"/>
    <property type="molecule type" value="Genomic_DNA"/>
</dbReference>
<dbReference type="AlphaFoldDB" id="A0A813GGY7"/>
<comment type="caution">
    <text evidence="1">The sequence shown here is derived from an EMBL/GenBank/DDBJ whole genome shotgun (WGS) entry which is preliminary data.</text>
</comment>